<organism evidence="1 2">
    <name type="scientific">Parathermosynechococcus lividus PCC 6715</name>
    <dbReference type="NCBI Taxonomy" id="1917166"/>
    <lineage>
        <taxon>Bacteria</taxon>
        <taxon>Bacillati</taxon>
        <taxon>Cyanobacteriota</taxon>
        <taxon>Cyanophyceae</taxon>
        <taxon>Acaryochloridales</taxon>
        <taxon>Thermosynechococcaceae</taxon>
        <taxon>Parathermosynechococcus</taxon>
    </lineage>
</organism>
<dbReference type="EMBL" id="CP018092">
    <property type="protein sequence ID" value="ATS18599.1"/>
    <property type="molecule type" value="Genomic_DNA"/>
</dbReference>
<evidence type="ECO:0000313" key="2">
    <source>
        <dbReference type="Proteomes" id="UP000231057"/>
    </source>
</evidence>
<gene>
    <name evidence="1" type="ORF">BRW62_07335</name>
</gene>
<proteinExistence type="predicted"/>
<keyword evidence="2" id="KW-1185">Reference proteome</keyword>
<dbReference type="AlphaFoldDB" id="A0A2D2Q2E4"/>
<name>A0A2D2Q2E4_PARLV</name>
<sequence>MLDLYRQQQWDALSEEFLQLLDFFRQTTYLSLDPQQQYAIDAFVNYSQLKQGAFSSPAVKHFLYLFSQEDYIIGDRYVEPFLAAAGLISNLVAISHFKTTDPYLALLEQQKNNFVKLLTLYSARNSPRYSVKALFDISPAIASQWYCHFFNSYYSLCANDVAYRHLQSHMAAFDDRLDTLVNFHHMNFAVTYINAEGDRLPHCPPPHLTSRPQL</sequence>
<dbReference type="KEGG" id="slw:BRW62_07335"/>
<accession>A0A2D2Q2E4</accession>
<evidence type="ECO:0000313" key="1">
    <source>
        <dbReference type="EMBL" id="ATS18599.1"/>
    </source>
</evidence>
<dbReference type="Proteomes" id="UP000231057">
    <property type="component" value="Chromosome"/>
</dbReference>
<reference evidence="1 2" key="1">
    <citation type="submission" date="2016-11" db="EMBL/GenBank/DDBJ databases">
        <title>Complete genome sequence of thermophilic cyanobacteria strain Synechococcus sp. PCC6715.</title>
        <authorList>
            <person name="Tang J."/>
            <person name="Daroch M."/>
            <person name="Liang Y."/>
            <person name="Jiang D."/>
            <person name="Shah M."/>
        </authorList>
    </citation>
    <scope>NUCLEOTIDE SEQUENCE [LARGE SCALE GENOMIC DNA]</scope>
    <source>
        <strain evidence="1 2">PCC 6715</strain>
    </source>
</reference>
<protein>
    <submittedName>
        <fullName evidence="1">Uncharacterized protein</fullName>
    </submittedName>
</protein>
<reference evidence="2" key="2">
    <citation type="journal article" date="2022" name="Front. Microbiol.">
        <title>Comparative Genomic Analysis Revealed Distinct Molecular Components and Organization of CO2-Concentrating Mechanism in Thermophilic Cyanobacteria.</title>
        <authorList>
            <person name="Tang J."/>
            <person name="Zhou H."/>
            <person name="Yao D."/>
            <person name="Riaz S."/>
            <person name="You D."/>
            <person name="Klepacz-Smolka A."/>
            <person name="Daroch M."/>
        </authorList>
    </citation>
    <scope>NUCLEOTIDE SEQUENCE [LARGE SCALE GENOMIC DNA]</scope>
    <source>
        <strain evidence="2">PCC 6715</strain>
    </source>
</reference>